<gene>
    <name evidence="2" type="ORF">J41TS12_41300</name>
</gene>
<keyword evidence="3" id="KW-1185">Reference proteome</keyword>
<comment type="caution">
    <text evidence="2">The sequence shown here is derived from an EMBL/GenBank/DDBJ whole genome shotgun (WGS) entry which is preliminary data.</text>
</comment>
<evidence type="ECO:0000313" key="2">
    <source>
        <dbReference type="EMBL" id="GIO39269.1"/>
    </source>
</evidence>
<reference evidence="2 3" key="1">
    <citation type="submission" date="2021-03" db="EMBL/GenBank/DDBJ databases">
        <title>Antimicrobial resistance genes in bacteria isolated from Japanese honey, and their potential for conferring macrolide and lincosamide resistance in the American foulbrood pathogen Paenibacillus larvae.</title>
        <authorList>
            <person name="Okamoto M."/>
            <person name="Kumagai M."/>
            <person name="Kanamori H."/>
            <person name="Takamatsu D."/>
        </authorList>
    </citation>
    <scope>NUCLEOTIDE SEQUENCE [LARGE SCALE GENOMIC DNA]</scope>
    <source>
        <strain evidence="2 3">J41TS12</strain>
    </source>
</reference>
<name>A0A919XWF3_9BACL</name>
<dbReference type="EMBL" id="BORR01000020">
    <property type="protein sequence ID" value="GIO39269.1"/>
    <property type="molecule type" value="Genomic_DNA"/>
</dbReference>
<dbReference type="RefSeq" id="WP_212942371.1">
    <property type="nucleotide sequence ID" value="NZ_BORR01000020.1"/>
</dbReference>
<sequence>MSSQVVPQDRESLLILIQKKDEQIDSLQKRVICPRKYQDNLQAKGKNHIGKWATLAGESGYTVNRRRAITRMWGDYKKHFGGLRSYRDTLEIHYEDALHWIDAWSMPSYLMDTPTLE</sequence>
<proteinExistence type="predicted"/>
<organism evidence="2 3">
    <name type="scientific">Paenibacillus antibioticophila</name>
    <dbReference type="NCBI Taxonomy" id="1274374"/>
    <lineage>
        <taxon>Bacteria</taxon>
        <taxon>Bacillati</taxon>
        <taxon>Bacillota</taxon>
        <taxon>Bacilli</taxon>
        <taxon>Bacillales</taxon>
        <taxon>Paenibacillaceae</taxon>
        <taxon>Paenibacillus</taxon>
    </lineage>
</organism>
<dbReference type="Pfam" id="PF10552">
    <property type="entry name" value="ORF6C"/>
    <property type="match status" value="1"/>
</dbReference>
<accession>A0A919XWF3</accession>
<dbReference type="Proteomes" id="UP000681162">
    <property type="component" value="Unassembled WGS sequence"/>
</dbReference>
<dbReference type="AlphaFoldDB" id="A0A919XWF3"/>
<evidence type="ECO:0000313" key="3">
    <source>
        <dbReference type="Proteomes" id="UP000681162"/>
    </source>
</evidence>
<evidence type="ECO:0000259" key="1">
    <source>
        <dbReference type="Pfam" id="PF10552"/>
    </source>
</evidence>
<feature type="domain" description="ORF6C" evidence="1">
    <location>
        <begin position="17"/>
        <end position="110"/>
    </location>
</feature>
<dbReference type="InterPro" id="IPR018878">
    <property type="entry name" value="ORF6C_dom"/>
</dbReference>
<protein>
    <recommendedName>
        <fullName evidence="1">ORF6C domain-containing protein</fullName>
    </recommendedName>
</protein>